<keyword evidence="3 4" id="KW-0687">Ribonucleoprotein</keyword>
<dbReference type="Pfam" id="PF00276">
    <property type="entry name" value="Ribosomal_L23"/>
    <property type="match status" value="1"/>
</dbReference>
<evidence type="ECO:0000256" key="4">
    <source>
        <dbReference type="HAMAP-Rule" id="MF_01369"/>
    </source>
</evidence>
<organism evidence="5 6">
    <name type="scientific">Vogesella alkaliphila</name>
    <dbReference type="NCBI Taxonomy" id="1193621"/>
    <lineage>
        <taxon>Bacteria</taxon>
        <taxon>Pseudomonadati</taxon>
        <taxon>Pseudomonadota</taxon>
        <taxon>Betaproteobacteria</taxon>
        <taxon>Neisseriales</taxon>
        <taxon>Chromobacteriaceae</taxon>
        <taxon>Vogesella</taxon>
    </lineage>
</organism>
<dbReference type="Proteomes" id="UP000600877">
    <property type="component" value="Unassembled WGS sequence"/>
</dbReference>
<dbReference type="NCBIfam" id="NF004359">
    <property type="entry name" value="PRK05738.1-3"/>
    <property type="match status" value="1"/>
</dbReference>
<evidence type="ECO:0000313" key="6">
    <source>
        <dbReference type="Proteomes" id="UP000600877"/>
    </source>
</evidence>
<evidence type="ECO:0000256" key="2">
    <source>
        <dbReference type="ARBA" id="ARBA00022980"/>
    </source>
</evidence>
<dbReference type="NCBIfam" id="NF004360">
    <property type="entry name" value="PRK05738.1-5"/>
    <property type="match status" value="1"/>
</dbReference>
<dbReference type="HAMAP" id="MF_01369_B">
    <property type="entry name" value="Ribosomal_uL23_B"/>
    <property type="match status" value="1"/>
</dbReference>
<dbReference type="NCBIfam" id="NF004363">
    <property type="entry name" value="PRK05738.2-4"/>
    <property type="match status" value="1"/>
</dbReference>
<dbReference type="InterPro" id="IPR013025">
    <property type="entry name" value="Ribosomal_uL23-like"/>
</dbReference>
<dbReference type="PANTHER" id="PTHR11620">
    <property type="entry name" value="60S RIBOSOMAL PROTEIN L23A"/>
    <property type="match status" value="1"/>
</dbReference>
<protein>
    <recommendedName>
        <fullName evidence="4">Large ribosomal subunit protein uL23</fullName>
    </recommendedName>
</protein>
<keyword evidence="6" id="KW-1185">Reference proteome</keyword>
<keyword evidence="4" id="KW-0699">rRNA-binding</keyword>
<comment type="similarity">
    <text evidence="1 4">Belongs to the universal ribosomal protein uL23 family.</text>
</comment>
<comment type="subunit">
    <text evidence="4">Part of the 50S ribosomal subunit. Contacts protein L29, and trigger factor when it is bound to the ribosome.</text>
</comment>
<dbReference type="NCBIfam" id="NF004366">
    <property type="entry name" value="PRK05738.3-2"/>
    <property type="match status" value="1"/>
</dbReference>
<proteinExistence type="inferred from homology"/>
<keyword evidence="2 4" id="KW-0689">Ribosomal protein</keyword>
<comment type="function">
    <text evidence="4">One of the early assembly proteins it binds 23S rRNA. One of the proteins that surrounds the polypeptide exit tunnel on the outside of the ribosome. Forms the main docking site for trigger factor binding to the ribosome.</text>
</comment>
<dbReference type="GO" id="GO:0005840">
    <property type="term" value="C:ribosome"/>
    <property type="evidence" value="ECO:0007669"/>
    <property type="project" value="UniProtKB-KW"/>
</dbReference>
<dbReference type="EMBL" id="BMYW01000014">
    <property type="protein sequence ID" value="GGY00555.1"/>
    <property type="molecule type" value="Genomic_DNA"/>
</dbReference>
<accession>A0ABQ2Z231</accession>
<name>A0ABQ2Z231_9NEIS</name>
<gene>
    <name evidence="4 5" type="primary">rplW</name>
    <name evidence="5" type="ORF">GCM10011290_30720</name>
</gene>
<dbReference type="Gene3D" id="3.30.70.330">
    <property type="match status" value="1"/>
</dbReference>
<comment type="caution">
    <text evidence="5">The sequence shown here is derived from an EMBL/GenBank/DDBJ whole genome shotgun (WGS) entry which is preliminary data.</text>
</comment>
<sequence length="104" mass="11444">MGMNQERLLQVILAPVVSEKSTMVAEKNQQVVFRVVANATKPEIKAAVELLFNVKVDGVSTLNVKGKSKRFGRFVGKRKDWKKAYVSLAQGQEIDLTATPVAAE</sequence>
<dbReference type="SUPFAM" id="SSF54189">
    <property type="entry name" value="Ribosomal proteins S24e, L23 and L15e"/>
    <property type="match status" value="1"/>
</dbReference>
<keyword evidence="4" id="KW-0694">RNA-binding</keyword>
<reference evidence="6" key="1">
    <citation type="journal article" date="2019" name="Int. J. Syst. Evol. Microbiol.">
        <title>The Global Catalogue of Microorganisms (GCM) 10K type strain sequencing project: providing services to taxonomists for standard genome sequencing and annotation.</title>
        <authorList>
            <consortium name="The Broad Institute Genomics Platform"/>
            <consortium name="The Broad Institute Genome Sequencing Center for Infectious Disease"/>
            <person name="Wu L."/>
            <person name="Ma J."/>
        </authorList>
    </citation>
    <scope>NUCLEOTIDE SEQUENCE [LARGE SCALE GENOMIC DNA]</scope>
    <source>
        <strain evidence="6">KCTC 32041</strain>
    </source>
</reference>
<dbReference type="InterPro" id="IPR012677">
    <property type="entry name" value="Nucleotide-bd_a/b_plait_sf"/>
</dbReference>
<dbReference type="InterPro" id="IPR012678">
    <property type="entry name" value="Ribosomal_uL23/eL15/eS24_sf"/>
</dbReference>
<evidence type="ECO:0000256" key="1">
    <source>
        <dbReference type="ARBA" id="ARBA00006700"/>
    </source>
</evidence>
<evidence type="ECO:0000313" key="5">
    <source>
        <dbReference type="EMBL" id="GGY00555.1"/>
    </source>
</evidence>
<evidence type="ECO:0000256" key="3">
    <source>
        <dbReference type="ARBA" id="ARBA00023274"/>
    </source>
</evidence>